<accession>F0U9T0</accession>
<dbReference type="AlphaFoldDB" id="F0U9T0"/>
<sequence>MYKYQRFSLPDLDKLKASCGGSMRLLRSLSLPKTDKRKISGPAKCLLQERGKSTSSADMTDARVSMISFYRHFERRTTKSQGKVSVEMINKLSPSGPTGSKKSRGEIELIFTFIESKVAESKVAASRTFPGLFAFHERANKPSTTLLNHGYSKSKSLLTTTKSASRPNHDKDSQMAEVKAAYVENTTRQYTVGDTKNFPDFLRGWRSWGKEVEHAFGEVMLLTSPIMKLGPMESLQLNSTAIWCSKHLAYPAMSGGSSVRADSSIINIKDDTFMHDWELEILCYNAGNEMRTLGHSSMNHHELTDY</sequence>
<organism evidence="2">
    <name type="scientific">Ajellomyces capsulatus (strain H88)</name>
    <name type="common">Darling's disease fungus</name>
    <name type="synonym">Histoplasma capsulatum</name>
    <dbReference type="NCBI Taxonomy" id="544711"/>
    <lineage>
        <taxon>Eukaryota</taxon>
        <taxon>Fungi</taxon>
        <taxon>Dikarya</taxon>
        <taxon>Ascomycota</taxon>
        <taxon>Pezizomycotina</taxon>
        <taxon>Eurotiomycetes</taxon>
        <taxon>Eurotiomycetidae</taxon>
        <taxon>Onygenales</taxon>
        <taxon>Ajellomycetaceae</taxon>
        <taxon>Histoplasma</taxon>
    </lineage>
</organism>
<reference evidence="2" key="1">
    <citation type="submission" date="2008-07" db="EMBL/GenBank/DDBJ databases">
        <title>Annotation of Ajellomyces capsulatus strain H88.</title>
        <authorList>
            <person name="Champion M."/>
            <person name="Cuomo C."/>
            <person name="Ma L.-J."/>
            <person name="Henn M.R."/>
            <person name="Sil A."/>
            <person name="Goldman B."/>
            <person name="Young S.K."/>
            <person name="Kodira C.D."/>
            <person name="Zeng Q."/>
            <person name="Koehrsen M."/>
            <person name="Alvarado L."/>
            <person name="Berlin A."/>
            <person name="Borenstein D."/>
            <person name="Chen Z."/>
            <person name="Engels R."/>
            <person name="Freedman E."/>
            <person name="Gellesch M."/>
            <person name="Goldberg J."/>
            <person name="Griggs A."/>
            <person name="Gujja S."/>
            <person name="Heiman D."/>
            <person name="Hepburn T."/>
            <person name="Howarth C."/>
            <person name="Jen D."/>
            <person name="Larson L."/>
            <person name="Lewis B."/>
            <person name="Mehta T."/>
            <person name="Park D."/>
            <person name="Pearson M."/>
            <person name="Roberts A."/>
            <person name="Saif S."/>
            <person name="Shea T."/>
            <person name="Shenoy N."/>
            <person name="Sisk P."/>
            <person name="Stolte C."/>
            <person name="Sykes S."/>
            <person name="Walk T."/>
            <person name="White J."/>
            <person name="Yandava C."/>
            <person name="Klein B."/>
            <person name="McEwen J.G."/>
            <person name="Puccia R."/>
            <person name="Goldman G.H."/>
            <person name="Felipe M.S."/>
            <person name="Nino-Vega G."/>
            <person name="San-Blas G."/>
            <person name="Taylor J."/>
            <person name="Mendoza L."/>
            <person name="Galagan J."/>
            <person name="Nusbaum C."/>
            <person name="Birren B."/>
        </authorList>
    </citation>
    <scope>NUCLEOTIDE SEQUENCE [LARGE SCALE GENOMIC DNA]</scope>
    <source>
        <strain evidence="2">H88</strain>
    </source>
</reference>
<dbReference type="HOGENOM" id="CLU_909019_0_0_1"/>
<gene>
    <name evidence="1" type="ORF">HCEG_01967</name>
</gene>
<evidence type="ECO:0000313" key="1">
    <source>
        <dbReference type="EMBL" id="EGC42753.1"/>
    </source>
</evidence>
<dbReference type="EMBL" id="DS990637">
    <property type="protein sequence ID" value="EGC42753.1"/>
    <property type="molecule type" value="Genomic_DNA"/>
</dbReference>
<dbReference type="VEuPathDB" id="FungiDB:I7I53_09169"/>
<evidence type="ECO:0000313" key="2">
    <source>
        <dbReference type="Proteomes" id="UP000008142"/>
    </source>
</evidence>
<dbReference type="OrthoDB" id="10521418at2759"/>
<protein>
    <submittedName>
        <fullName evidence="1">Predicted protein</fullName>
    </submittedName>
</protein>
<dbReference type="Proteomes" id="UP000008142">
    <property type="component" value="Unassembled WGS sequence"/>
</dbReference>
<name>F0U9T0_AJEC8</name>
<proteinExistence type="predicted"/>